<evidence type="ECO:0000313" key="15">
    <source>
        <dbReference type="Proteomes" id="UP000001549"/>
    </source>
</evidence>
<feature type="transmembrane region" description="Helical" evidence="13">
    <location>
        <begin position="277"/>
        <end position="295"/>
    </location>
</feature>
<feature type="transmembrane region" description="Helical" evidence="13">
    <location>
        <begin position="74"/>
        <end position="93"/>
    </location>
</feature>
<dbReference type="InterPro" id="IPR003780">
    <property type="entry name" value="COX15/CtaA_fam"/>
</dbReference>
<evidence type="ECO:0000256" key="13">
    <source>
        <dbReference type="SAM" id="Phobius"/>
    </source>
</evidence>
<evidence type="ECO:0000313" key="14">
    <source>
        <dbReference type="EMBL" id="AEH09159.1"/>
    </source>
</evidence>
<dbReference type="Proteomes" id="UP000001549">
    <property type="component" value="Chromosome"/>
</dbReference>
<keyword evidence="8" id="KW-0350">Heme biosynthesis</keyword>
<comment type="pathway">
    <text evidence="11">Porphyrin-containing compound metabolism.</text>
</comment>
<dbReference type="Pfam" id="PF02628">
    <property type="entry name" value="COX15-CtaA"/>
    <property type="match status" value="1"/>
</dbReference>
<protein>
    <submittedName>
        <fullName evidence="14">Cytochrome oxidase assembly</fullName>
    </submittedName>
</protein>
<dbReference type="AlphaFoldDB" id="F8B5I9"/>
<dbReference type="EMBL" id="CP002801">
    <property type="protein sequence ID" value="AEH09159.1"/>
    <property type="molecule type" value="Genomic_DNA"/>
</dbReference>
<evidence type="ECO:0000256" key="8">
    <source>
        <dbReference type="ARBA" id="ARBA00023133"/>
    </source>
</evidence>
<evidence type="ECO:0000256" key="2">
    <source>
        <dbReference type="ARBA" id="ARBA00022475"/>
    </source>
</evidence>
<dbReference type="KEGG" id="fsy:FsymDg_1709"/>
<feature type="transmembrane region" description="Helical" evidence="13">
    <location>
        <begin position="245"/>
        <end position="265"/>
    </location>
</feature>
<keyword evidence="9 13" id="KW-0472">Membrane</keyword>
<evidence type="ECO:0000256" key="3">
    <source>
        <dbReference type="ARBA" id="ARBA00022692"/>
    </source>
</evidence>
<dbReference type="GO" id="GO:0016491">
    <property type="term" value="F:oxidoreductase activity"/>
    <property type="evidence" value="ECO:0007669"/>
    <property type="project" value="UniProtKB-KW"/>
</dbReference>
<feature type="compositionally biased region" description="Pro residues" evidence="12">
    <location>
        <begin position="305"/>
        <end position="317"/>
    </location>
</feature>
<keyword evidence="2" id="KW-1003">Cell membrane</keyword>
<dbReference type="STRING" id="656024.FsymDg_1709"/>
<dbReference type="GO" id="GO:0016020">
    <property type="term" value="C:membrane"/>
    <property type="evidence" value="ECO:0007669"/>
    <property type="project" value="UniProtKB-SubCell"/>
</dbReference>
<name>F8B5I9_9ACTN</name>
<evidence type="ECO:0000256" key="4">
    <source>
        <dbReference type="ARBA" id="ARBA00022723"/>
    </source>
</evidence>
<dbReference type="PANTHER" id="PTHR35457:SF1">
    <property type="entry name" value="HEME A SYNTHASE"/>
    <property type="match status" value="1"/>
</dbReference>
<dbReference type="HOGENOM" id="CLU_060266_1_0_11"/>
<feature type="compositionally biased region" description="Low complexity" evidence="12">
    <location>
        <begin position="318"/>
        <end position="341"/>
    </location>
</feature>
<evidence type="ECO:0000256" key="5">
    <source>
        <dbReference type="ARBA" id="ARBA00022989"/>
    </source>
</evidence>
<evidence type="ECO:0000256" key="6">
    <source>
        <dbReference type="ARBA" id="ARBA00023002"/>
    </source>
</evidence>
<evidence type="ECO:0000256" key="12">
    <source>
        <dbReference type="SAM" id="MobiDB-lite"/>
    </source>
</evidence>
<comment type="subcellular location">
    <subcellularLocation>
        <location evidence="1">Membrane</location>
        <topology evidence="1">Multi-pass membrane protein</topology>
    </subcellularLocation>
</comment>
<keyword evidence="7" id="KW-0408">Iron</keyword>
<feature type="transmembrane region" description="Helical" evidence="13">
    <location>
        <begin position="100"/>
        <end position="124"/>
    </location>
</feature>
<dbReference type="eggNOG" id="COG1612">
    <property type="taxonomic scope" value="Bacteria"/>
</dbReference>
<evidence type="ECO:0000256" key="11">
    <source>
        <dbReference type="ARBA" id="ARBA00023444"/>
    </source>
</evidence>
<dbReference type="InterPro" id="IPR050450">
    <property type="entry name" value="COX15/CtaA_HemeA_synthase"/>
</dbReference>
<feature type="transmembrane region" description="Helical" evidence="13">
    <location>
        <begin position="212"/>
        <end position="233"/>
    </location>
</feature>
<reference evidence="14 15" key="1">
    <citation type="submission" date="2011-05" db="EMBL/GenBank/DDBJ databases">
        <title>Complete sequence of chromosome of Frankia symbiont of Datisca glomerata.</title>
        <authorList>
            <consortium name="US DOE Joint Genome Institute"/>
            <person name="Lucas S."/>
            <person name="Han J."/>
            <person name="Lapidus A."/>
            <person name="Cheng J.-F."/>
            <person name="Goodwin L."/>
            <person name="Pitluck S."/>
            <person name="Peters L."/>
            <person name="Mikhailova N."/>
            <person name="Chertkov O."/>
            <person name="Teshima H."/>
            <person name="Han C."/>
            <person name="Tapia R."/>
            <person name="Land M."/>
            <person name="Hauser L."/>
            <person name="Kyrpides N."/>
            <person name="Ivanova N."/>
            <person name="Pagani I."/>
            <person name="Berry A."/>
            <person name="Pawlowski K."/>
            <person name="Persson T."/>
            <person name="Vanden Heuvel B."/>
            <person name="Benson D."/>
            <person name="Woyke T."/>
        </authorList>
    </citation>
    <scope>NUCLEOTIDE SEQUENCE [LARGE SCALE GENOMIC DNA]</scope>
    <source>
        <strain evidence="15">4085684</strain>
    </source>
</reference>
<evidence type="ECO:0000256" key="10">
    <source>
        <dbReference type="ARBA" id="ARBA00023157"/>
    </source>
</evidence>
<dbReference type="PANTHER" id="PTHR35457">
    <property type="entry name" value="HEME A SYNTHASE"/>
    <property type="match status" value="1"/>
</dbReference>
<feature type="transmembrane region" description="Helical" evidence="13">
    <location>
        <begin position="169"/>
        <end position="192"/>
    </location>
</feature>
<keyword evidence="5 13" id="KW-1133">Transmembrane helix</keyword>
<gene>
    <name evidence="14" type="ordered locus">FsymDg_1709</name>
</gene>
<keyword evidence="6" id="KW-0560">Oxidoreductase</keyword>
<proteinExistence type="predicted"/>
<keyword evidence="15" id="KW-1185">Reference proteome</keyword>
<feature type="transmembrane region" description="Helical" evidence="13">
    <location>
        <begin position="130"/>
        <end position="148"/>
    </location>
</feature>
<organism evidence="14 15">
    <name type="scientific">Candidatus Protofrankia datiscae</name>
    <dbReference type="NCBI Taxonomy" id="2716812"/>
    <lineage>
        <taxon>Bacteria</taxon>
        <taxon>Bacillati</taxon>
        <taxon>Actinomycetota</taxon>
        <taxon>Actinomycetes</taxon>
        <taxon>Frankiales</taxon>
        <taxon>Frankiaceae</taxon>
        <taxon>Protofrankia</taxon>
    </lineage>
</organism>
<evidence type="ECO:0000256" key="1">
    <source>
        <dbReference type="ARBA" id="ARBA00004141"/>
    </source>
</evidence>
<evidence type="ECO:0000256" key="7">
    <source>
        <dbReference type="ARBA" id="ARBA00023004"/>
    </source>
</evidence>
<dbReference type="GO" id="GO:0006784">
    <property type="term" value="P:heme A biosynthetic process"/>
    <property type="evidence" value="ECO:0007669"/>
    <property type="project" value="InterPro"/>
</dbReference>
<keyword evidence="10" id="KW-1015">Disulfide bond</keyword>
<feature type="transmembrane region" description="Helical" evidence="13">
    <location>
        <begin position="21"/>
        <end position="40"/>
    </location>
</feature>
<feature type="region of interest" description="Disordered" evidence="12">
    <location>
        <begin position="302"/>
        <end position="350"/>
    </location>
</feature>
<sequence length="350" mass="36579">MRQPLRLPTVSPVVFQRLTRVSVVLLALIVVTGGAVRLTGSGLGCPTWPRCGEDSFVTQSEYSVHGWIEFGNRLLTTVVGAVMLLLPLVSLRLRERRRDLVLLAFGLWLGFLGQVVLGGLTVLFKLHPALVAGHFLLSMLLLLDVVALDRRARAGPGPARPAGGRELRWLSRLLVGVAGAVLVLGTVVTGTGPHSGDSAEAKRFGFDITNVAQLHADAAMLLVGLVIATVLTVRVGGASWEAVRASNALAVITVAQAGVGFVQYFTGVPVALVELHIAGATALWIAALHVWLAMVNRPAPVDLPASPPGPRRPPPTGHPADPTAGAPAADDPTSGDAAGTADQHRSKAPL</sequence>
<dbReference type="GO" id="GO:0046872">
    <property type="term" value="F:metal ion binding"/>
    <property type="evidence" value="ECO:0007669"/>
    <property type="project" value="UniProtKB-KW"/>
</dbReference>
<evidence type="ECO:0000256" key="9">
    <source>
        <dbReference type="ARBA" id="ARBA00023136"/>
    </source>
</evidence>
<keyword evidence="4" id="KW-0479">Metal-binding</keyword>
<accession>F8B5I9</accession>
<keyword evidence="3 13" id="KW-0812">Transmembrane</keyword>